<keyword evidence="1" id="KW-0472">Membrane</keyword>
<keyword evidence="1" id="KW-0812">Transmembrane</keyword>
<organism evidence="2">
    <name type="scientific">marine metagenome</name>
    <dbReference type="NCBI Taxonomy" id="408172"/>
    <lineage>
        <taxon>unclassified sequences</taxon>
        <taxon>metagenomes</taxon>
        <taxon>ecological metagenomes</taxon>
    </lineage>
</organism>
<feature type="transmembrane region" description="Helical" evidence="1">
    <location>
        <begin position="50"/>
        <end position="68"/>
    </location>
</feature>
<protein>
    <submittedName>
        <fullName evidence="2">Uncharacterized protein</fullName>
    </submittedName>
</protein>
<feature type="non-terminal residue" evidence="2">
    <location>
        <position position="201"/>
    </location>
</feature>
<evidence type="ECO:0000313" key="2">
    <source>
        <dbReference type="EMBL" id="SVD51576.1"/>
    </source>
</evidence>
<evidence type="ECO:0000256" key="1">
    <source>
        <dbReference type="SAM" id="Phobius"/>
    </source>
</evidence>
<gene>
    <name evidence="2" type="ORF">METZ01_LOCUS404430</name>
</gene>
<feature type="transmembrane region" description="Helical" evidence="1">
    <location>
        <begin position="98"/>
        <end position="119"/>
    </location>
</feature>
<dbReference type="AlphaFoldDB" id="A0A382VY98"/>
<feature type="transmembrane region" description="Helical" evidence="1">
    <location>
        <begin position="168"/>
        <end position="189"/>
    </location>
</feature>
<keyword evidence="1" id="KW-1133">Transmembrane helix</keyword>
<name>A0A382VY98_9ZZZZ</name>
<dbReference type="EMBL" id="UINC01155619">
    <property type="protein sequence ID" value="SVD51576.1"/>
    <property type="molecule type" value="Genomic_DNA"/>
</dbReference>
<feature type="transmembrane region" description="Helical" evidence="1">
    <location>
        <begin position="12"/>
        <end position="30"/>
    </location>
</feature>
<proteinExistence type="predicted"/>
<reference evidence="2" key="1">
    <citation type="submission" date="2018-05" db="EMBL/GenBank/DDBJ databases">
        <authorList>
            <person name="Lanie J.A."/>
            <person name="Ng W.-L."/>
            <person name="Kazmierczak K.M."/>
            <person name="Andrzejewski T.M."/>
            <person name="Davidsen T.M."/>
            <person name="Wayne K.J."/>
            <person name="Tettelin H."/>
            <person name="Glass J.I."/>
            <person name="Rusch D."/>
            <person name="Podicherti R."/>
            <person name="Tsui H.-C.T."/>
            <person name="Winkler M.E."/>
        </authorList>
    </citation>
    <scope>NUCLEOTIDE SEQUENCE</scope>
</reference>
<sequence length="201" mass="22447">MEKHITKKKNERSFILLGFASITILFFLYSRIQDLLVTPEMIESLERLAAGFYLLLLISFGSIVYGIYRYHQRKAIEKPSGLLSVIARVTWNNKSRKIFVATFVTYGIFFSFTSGIIVYQPDVVFSYHYDAIVPSAHVNTCCGDPGYMPEIIVYITEHVGLQIIPVNLVLVIVVAYLVGFNTSLAASAFSITKKTGGLSGV</sequence>
<accession>A0A382VY98</accession>